<gene>
    <name evidence="1" type="ORF">CSKR_202205</name>
</gene>
<dbReference type="EMBL" id="NIRI02000077">
    <property type="protein sequence ID" value="KAG5441459.1"/>
    <property type="molecule type" value="Genomic_DNA"/>
</dbReference>
<dbReference type="Proteomes" id="UP000286415">
    <property type="component" value="Unassembled WGS sequence"/>
</dbReference>
<evidence type="ECO:0000313" key="1">
    <source>
        <dbReference type="EMBL" id="KAG5441459.1"/>
    </source>
</evidence>
<sequence length="123" mass="13845">MACRVIDTFLVDHSSSRLFSHFVLFCFVSFLLTTQCLDSLVFCHPQPTSSSPVAEIYSVNTCREPTCPIASPAAFAPRPNESVEEPPLSSILFVNRFQSMWKHKSCAPRPPQTCLKLTRYPSF</sequence>
<dbReference type="AlphaFoldDB" id="A0A8T1LXI8"/>
<name>A0A8T1LXI8_CLOSI</name>
<comment type="caution">
    <text evidence="1">The sequence shown here is derived from an EMBL/GenBank/DDBJ whole genome shotgun (WGS) entry which is preliminary data.</text>
</comment>
<reference evidence="1 2" key="1">
    <citation type="journal article" date="2018" name="Biotechnol. Adv.">
        <title>Improved genomic resources and new bioinformatic workflow for the carcinogenic parasite Clonorchis sinensis: Biotechnological implications.</title>
        <authorList>
            <person name="Wang D."/>
            <person name="Korhonen P.K."/>
            <person name="Gasser R.B."/>
            <person name="Young N.D."/>
        </authorList>
    </citation>
    <scope>NUCLEOTIDE SEQUENCE [LARGE SCALE GENOMIC DNA]</scope>
    <source>
        <strain evidence="1">Cs-k2</strain>
    </source>
</reference>
<reference evidence="1 2" key="2">
    <citation type="journal article" date="2021" name="Genomics">
        <title>High-quality reference genome for Clonorchis sinensis.</title>
        <authorList>
            <person name="Young N.D."/>
            <person name="Stroehlein A.J."/>
            <person name="Kinkar L."/>
            <person name="Wang T."/>
            <person name="Sohn W.M."/>
            <person name="Chang B.C.H."/>
            <person name="Kaur P."/>
            <person name="Weisz D."/>
            <person name="Dudchenko O."/>
            <person name="Aiden E.L."/>
            <person name="Korhonen P.K."/>
            <person name="Gasser R.B."/>
        </authorList>
    </citation>
    <scope>NUCLEOTIDE SEQUENCE [LARGE SCALE GENOMIC DNA]</scope>
    <source>
        <strain evidence="1">Cs-k2</strain>
    </source>
</reference>
<proteinExistence type="predicted"/>
<organism evidence="1 2">
    <name type="scientific">Clonorchis sinensis</name>
    <name type="common">Chinese liver fluke</name>
    <dbReference type="NCBI Taxonomy" id="79923"/>
    <lineage>
        <taxon>Eukaryota</taxon>
        <taxon>Metazoa</taxon>
        <taxon>Spiralia</taxon>
        <taxon>Lophotrochozoa</taxon>
        <taxon>Platyhelminthes</taxon>
        <taxon>Trematoda</taxon>
        <taxon>Digenea</taxon>
        <taxon>Opisthorchiida</taxon>
        <taxon>Opisthorchiata</taxon>
        <taxon>Opisthorchiidae</taxon>
        <taxon>Clonorchis</taxon>
    </lineage>
</organism>
<accession>A0A8T1LXI8</accession>
<keyword evidence="2" id="KW-1185">Reference proteome</keyword>
<protein>
    <submittedName>
        <fullName evidence="1">Uncharacterized protein</fullName>
    </submittedName>
</protein>
<evidence type="ECO:0000313" key="2">
    <source>
        <dbReference type="Proteomes" id="UP000286415"/>
    </source>
</evidence>